<evidence type="ECO:0000313" key="3">
    <source>
        <dbReference type="Proteomes" id="UP000525078"/>
    </source>
</evidence>
<dbReference type="GO" id="GO:0030688">
    <property type="term" value="C:preribosome, small subunit precursor"/>
    <property type="evidence" value="ECO:0007669"/>
    <property type="project" value="TreeGrafter"/>
</dbReference>
<organism evidence="2 3">
    <name type="scientific">Cannabis sativa</name>
    <name type="common">Hemp</name>
    <name type="synonym">Marijuana</name>
    <dbReference type="NCBI Taxonomy" id="3483"/>
    <lineage>
        <taxon>Eukaryota</taxon>
        <taxon>Viridiplantae</taxon>
        <taxon>Streptophyta</taxon>
        <taxon>Embryophyta</taxon>
        <taxon>Tracheophyta</taxon>
        <taxon>Spermatophyta</taxon>
        <taxon>Magnoliopsida</taxon>
        <taxon>eudicotyledons</taxon>
        <taxon>Gunneridae</taxon>
        <taxon>Pentapetalae</taxon>
        <taxon>rosids</taxon>
        <taxon>fabids</taxon>
        <taxon>Rosales</taxon>
        <taxon>Cannabaceae</taxon>
        <taxon>Cannabis</taxon>
    </lineage>
</organism>
<dbReference type="InterPro" id="IPR007955">
    <property type="entry name" value="Bystin"/>
</dbReference>
<dbReference type="GO" id="GO:0006364">
    <property type="term" value="P:rRNA processing"/>
    <property type="evidence" value="ECO:0007669"/>
    <property type="project" value="TreeGrafter"/>
</dbReference>
<evidence type="ECO:0000256" key="1">
    <source>
        <dbReference type="ARBA" id="ARBA00007114"/>
    </source>
</evidence>
<comment type="similarity">
    <text evidence="1">Belongs to the bystin family.</text>
</comment>
<comment type="caution">
    <text evidence="2">The sequence shown here is derived from an EMBL/GenBank/DDBJ whole genome shotgun (WGS) entry which is preliminary data.</text>
</comment>
<dbReference type="AlphaFoldDB" id="A0A7J6EWK3"/>
<dbReference type="GO" id="GO:0030515">
    <property type="term" value="F:snoRNA binding"/>
    <property type="evidence" value="ECO:0007669"/>
    <property type="project" value="TreeGrafter"/>
</dbReference>
<name>A0A7J6EWK3_CANSA</name>
<accession>A0A7J6EWK3</accession>
<dbReference type="GO" id="GO:0005730">
    <property type="term" value="C:nucleolus"/>
    <property type="evidence" value="ECO:0007669"/>
    <property type="project" value="TreeGrafter"/>
</dbReference>
<dbReference type="EMBL" id="JAATIP010000181">
    <property type="protein sequence ID" value="KAF4362804.1"/>
    <property type="molecule type" value="Genomic_DNA"/>
</dbReference>
<dbReference type="GO" id="GO:0005737">
    <property type="term" value="C:cytoplasm"/>
    <property type="evidence" value="ECO:0007669"/>
    <property type="project" value="TreeGrafter"/>
</dbReference>
<dbReference type="Proteomes" id="UP000525078">
    <property type="component" value="Unassembled WGS sequence"/>
</dbReference>
<dbReference type="PANTHER" id="PTHR12821">
    <property type="entry name" value="BYSTIN"/>
    <property type="match status" value="1"/>
</dbReference>
<reference evidence="2 3" key="1">
    <citation type="journal article" date="2020" name="bioRxiv">
        <title>Sequence and annotation of 42 cannabis genomes reveals extensive copy number variation in cannabinoid synthesis and pathogen resistance genes.</title>
        <authorList>
            <person name="Mckernan K.J."/>
            <person name="Helbert Y."/>
            <person name="Kane L.T."/>
            <person name="Ebling H."/>
            <person name="Zhang L."/>
            <person name="Liu B."/>
            <person name="Eaton Z."/>
            <person name="Mclaughlin S."/>
            <person name="Kingan S."/>
            <person name="Baybayan P."/>
            <person name="Concepcion G."/>
            <person name="Jordan M."/>
            <person name="Riva A."/>
            <person name="Barbazuk W."/>
            <person name="Harkins T."/>
        </authorList>
    </citation>
    <scope>NUCLEOTIDE SEQUENCE [LARGE SCALE GENOMIC DNA]</scope>
    <source>
        <strain evidence="3">cv. Jamaican Lion 4</strain>
        <tissue evidence="2">Leaf</tissue>
    </source>
</reference>
<dbReference type="PANTHER" id="PTHR12821:SF0">
    <property type="entry name" value="BYSTIN"/>
    <property type="match status" value="1"/>
</dbReference>
<dbReference type="Pfam" id="PF05291">
    <property type="entry name" value="Bystin"/>
    <property type="match status" value="2"/>
</dbReference>
<sequence>MSKDAVTQPTLADIIIAKIKEKAAIVSSEVLPQLDTELIGKILSNCTDGKIPKLFKLIPSMINWEDILYLIEPEKWSPNAMYQAVRIFASNMGVKRAERFDKLVLLPQVREDIRKNKRLHFALVALLKLADMEYCGTTSYFIKILLEKKYALPYQALDALVAHFVRFSDDTRIMPVIWHQSLLAFVQMYKNELQKKDKVNLRALIEKQNHKLITPEITRELNNSRNRVEKEDDLMLIDILCLQGSLRCCSIPYLADDLLGRVFDECPDIKILKKLHSKIFFDQHLHQNPSLAIELMRGYAANEETRITHHIFDFDEMSVKNVVFFNVMMV</sequence>
<gene>
    <name evidence="2" type="ORF">F8388_022461</name>
</gene>
<evidence type="ECO:0000313" key="2">
    <source>
        <dbReference type="EMBL" id="KAF4362804.1"/>
    </source>
</evidence>
<proteinExistence type="inferred from homology"/>
<protein>
    <recommendedName>
        <fullName evidence="4">Bystin</fullName>
    </recommendedName>
</protein>
<evidence type="ECO:0008006" key="4">
    <source>
        <dbReference type="Google" id="ProtNLM"/>
    </source>
</evidence>